<evidence type="ECO:0000256" key="1">
    <source>
        <dbReference type="ARBA" id="ARBA00002274"/>
    </source>
</evidence>
<evidence type="ECO:0000256" key="14">
    <source>
        <dbReference type="SAM" id="Phobius"/>
    </source>
</evidence>
<reference evidence="15" key="1">
    <citation type="submission" date="2020-01" db="EMBL/GenBank/DDBJ databases">
        <authorList>
            <person name="Meier V. D."/>
            <person name="Meier V D."/>
        </authorList>
    </citation>
    <scope>NUCLEOTIDE SEQUENCE</scope>
    <source>
        <strain evidence="15">HLG_WM_MAG_01</strain>
    </source>
</reference>
<keyword evidence="11 13" id="KW-0443">Lipid metabolism</keyword>
<proteinExistence type="inferred from homology"/>
<keyword evidence="10 13" id="KW-0067">ATP-binding</keyword>
<evidence type="ECO:0000256" key="10">
    <source>
        <dbReference type="ARBA" id="ARBA00022840"/>
    </source>
</evidence>
<dbReference type="InterPro" id="IPR003758">
    <property type="entry name" value="LpxK"/>
</dbReference>
<gene>
    <name evidence="13" type="primary">lpxK</name>
    <name evidence="15" type="ORF">HELGO_WM3618</name>
</gene>
<sequence length="305" mass="35263">MKAFFEKLFFEPKWYHWGVSIVLLPLSIVYGSYMCLRRLLRAKIRFSIPIVSVGNMIVGGSGKTPFVVALASRYDDVFVISRGYGRQTQGLMQVSSKGKILTSVTQSGDEAMMMAEALKNASVIVSEKRDIAIELAMREGAKLIILDDGFNRIEIEKYEVLLEPKIIHNYLPFPSGPFRGFWFEKRHADLVLKEGEDFTREVSYRNLQDRMLLVTAISNPKRLESYLPQGVVAKKVYDDHAYFNEEELIGFMQEYEVKSLLVTDKDAVKMEEFQLPLSKMQLKLHIENRVFEEIENYIKGYRDER</sequence>
<evidence type="ECO:0000256" key="2">
    <source>
        <dbReference type="ARBA" id="ARBA00004870"/>
    </source>
</evidence>
<evidence type="ECO:0000256" key="5">
    <source>
        <dbReference type="ARBA" id="ARBA00022516"/>
    </source>
</evidence>
<dbReference type="UniPathway" id="UPA00359">
    <property type="reaction ID" value="UER00482"/>
</dbReference>
<keyword evidence="9 13" id="KW-0418">Kinase</keyword>
<evidence type="ECO:0000256" key="4">
    <source>
        <dbReference type="ARBA" id="ARBA00016436"/>
    </source>
</evidence>
<evidence type="ECO:0000256" key="6">
    <source>
        <dbReference type="ARBA" id="ARBA00022556"/>
    </source>
</evidence>
<comment type="pathway">
    <text evidence="2 13">Glycolipid biosynthesis; lipid IV(A) biosynthesis; lipid IV(A) from (3R)-3-hydroxytetradecanoyl-[acyl-carrier-protein] and UDP-N-acetyl-alpha-D-glucosamine: step 6/6.</text>
</comment>
<evidence type="ECO:0000256" key="12">
    <source>
        <dbReference type="ARBA" id="ARBA00029757"/>
    </source>
</evidence>
<evidence type="ECO:0000313" key="15">
    <source>
        <dbReference type="EMBL" id="CAA6809599.1"/>
    </source>
</evidence>
<dbReference type="PANTHER" id="PTHR42724">
    <property type="entry name" value="TETRAACYLDISACCHARIDE 4'-KINASE"/>
    <property type="match status" value="1"/>
</dbReference>
<keyword evidence="14" id="KW-0812">Transmembrane</keyword>
<accession>A0A6S6SM92</accession>
<keyword evidence="7 13" id="KW-0808">Transferase</keyword>
<dbReference type="HAMAP" id="MF_00409">
    <property type="entry name" value="LpxK"/>
    <property type="match status" value="1"/>
</dbReference>
<organism evidence="15">
    <name type="scientific">uncultured Sulfurovum sp</name>
    <dbReference type="NCBI Taxonomy" id="269237"/>
    <lineage>
        <taxon>Bacteria</taxon>
        <taxon>Pseudomonadati</taxon>
        <taxon>Campylobacterota</taxon>
        <taxon>Epsilonproteobacteria</taxon>
        <taxon>Campylobacterales</taxon>
        <taxon>Sulfurovaceae</taxon>
        <taxon>Sulfurovum</taxon>
        <taxon>environmental samples</taxon>
    </lineage>
</organism>
<dbReference type="GO" id="GO:0005886">
    <property type="term" value="C:plasma membrane"/>
    <property type="evidence" value="ECO:0007669"/>
    <property type="project" value="TreeGrafter"/>
</dbReference>
<dbReference type="PANTHER" id="PTHR42724:SF1">
    <property type="entry name" value="TETRAACYLDISACCHARIDE 4'-KINASE, MITOCHONDRIAL-RELATED"/>
    <property type="match status" value="1"/>
</dbReference>
<evidence type="ECO:0000256" key="3">
    <source>
        <dbReference type="ARBA" id="ARBA00012071"/>
    </source>
</evidence>
<evidence type="ECO:0000256" key="11">
    <source>
        <dbReference type="ARBA" id="ARBA00023098"/>
    </source>
</evidence>
<dbReference type="GO" id="GO:0005524">
    <property type="term" value="F:ATP binding"/>
    <property type="evidence" value="ECO:0007669"/>
    <property type="project" value="UniProtKB-UniRule"/>
</dbReference>
<keyword evidence="14" id="KW-0472">Membrane</keyword>
<dbReference type="AlphaFoldDB" id="A0A6S6SM92"/>
<comment type="catalytic activity">
    <reaction evidence="13">
        <text>a lipid A disaccharide + ATP = a lipid IVA + ADP + H(+)</text>
        <dbReference type="Rhea" id="RHEA:67840"/>
        <dbReference type="ChEBI" id="CHEBI:15378"/>
        <dbReference type="ChEBI" id="CHEBI:30616"/>
        <dbReference type="ChEBI" id="CHEBI:176343"/>
        <dbReference type="ChEBI" id="CHEBI:176425"/>
        <dbReference type="ChEBI" id="CHEBI:456216"/>
        <dbReference type="EC" id="2.7.1.130"/>
    </reaction>
</comment>
<dbReference type="NCBIfam" id="NF001892">
    <property type="entry name" value="PRK00652.1-5"/>
    <property type="match status" value="1"/>
</dbReference>
<comment type="function">
    <text evidence="1 13">Transfers the gamma-phosphate of ATP to the 4'-position of a tetraacyldisaccharide 1-phosphate intermediate (termed DS-1-P) to form tetraacyldisaccharide 1,4'-bis-phosphate (lipid IVA).</text>
</comment>
<feature type="binding site" evidence="13">
    <location>
        <begin position="57"/>
        <end position="64"/>
    </location>
    <ligand>
        <name>ATP</name>
        <dbReference type="ChEBI" id="CHEBI:30616"/>
    </ligand>
</feature>
<dbReference type="InterPro" id="IPR027417">
    <property type="entry name" value="P-loop_NTPase"/>
</dbReference>
<evidence type="ECO:0000256" key="8">
    <source>
        <dbReference type="ARBA" id="ARBA00022741"/>
    </source>
</evidence>
<dbReference type="GO" id="GO:0009245">
    <property type="term" value="P:lipid A biosynthetic process"/>
    <property type="evidence" value="ECO:0007669"/>
    <property type="project" value="UniProtKB-UniRule"/>
</dbReference>
<name>A0A6S6SM92_9BACT</name>
<keyword evidence="8 13" id="KW-0547">Nucleotide-binding</keyword>
<keyword evidence="6 13" id="KW-0441">Lipid A biosynthesis</keyword>
<dbReference type="GO" id="GO:0009244">
    <property type="term" value="P:lipopolysaccharide core region biosynthetic process"/>
    <property type="evidence" value="ECO:0007669"/>
    <property type="project" value="TreeGrafter"/>
</dbReference>
<comment type="similarity">
    <text evidence="13">Belongs to the LpxK family.</text>
</comment>
<dbReference type="EC" id="2.7.1.130" evidence="3 13"/>
<dbReference type="SUPFAM" id="SSF52540">
    <property type="entry name" value="P-loop containing nucleoside triphosphate hydrolases"/>
    <property type="match status" value="1"/>
</dbReference>
<protein>
    <recommendedName>
        <fullName evidence="4 13">Tetraacyldisaccharide 4'-kinase</fullName>
        <ecNumber evidence="3 13">2.7.1.130</ecNumber>
    </recommendedName>
    <alternativeName>
        <fullName evidence="12 13">Lipid A 4'-kinase</fullName>
    </alternativeName>
</protein>
<dbReference type="NCBIfam" id="TIGR00682">
    <property type="entry name" value="lpxK"/>
    <property type="match status" value="1"/>
</dbReference>
<keyword evidence="14" id="KW-1133">Transmembrane helix</keyword>
<dbReference type="EMBL" id="CACVAS010000057">
    <property type="protein sequence ID" value="CAA6809599.1"/>
    <property type="molecule type" value="Genomic_DNA"/>
</dbReference>
<evidence type="ECO:0000256" key="7">
    <source>
        <dbReference type="ARBA" id="ARBA00022679"/>
    </source>
</evidence>
<evidence type="ECO:0000256" key="13">
    <source>
        <dbReference type="HAMAP-Rule" id="MF_00409"/>
    </source>
</evidence>
<feature type="transmembrane region" description="Helical" evidence="14">
    <location>
        <begin position="14"/>
        <end position="36"/>
    </location>
</feature>
<dbReference type="Pfam" id="PF02606">
    <property type="entry name" value="LpxK"/>
    <property type="match status" value="2"/>
</dbReference>
<evidence type="ECO:0000256" key="9">
    <source>
        <dbReference type="ARBA" id="ARBA00022777"/>
    </source>
</evidence>
<keyword evidence="5 13" id="KW-0444">Lipid biosynthesis</keyword>
<dbReference type="GO" id="GO:0009029">
    <property type="term" value="F:lipid-A 4'-kinase activity"/>
    <property type="evidence" value="ECO:0007669"/>
    <property type="project" value="UniProtKB-UniRule"/>
</dbReference>